<comment type="subunit">
    <text evidence="8">Forms a stable energy-coupling factor (ECF) transporter complex composed of 2 membrane-embedded substrate-binding proteins (S component), 2 ATP-binding proteins (A component) and 2 transmembrane proteins (T component).</text>
</comment>
<evidence type="ECO:0000313" key="10">
    <source>
        <dbReference type="EMBL" id="MBB5337090.1"/>
    </source>
</evidence>
<keyword evidence="5 8" id="KW-0067">ATP-binding</keyword>
<dbReference type="GO" id="GO:0016887">
    <property type="term" value="F:ATP hydrolysis activity"/>
    <property type="evidence" value="ECO:0007669"/>
    <property type="project" value="InterPro"/>
</dbReference>
<evidence type="ECO:0000256" key="6">
    <source>
        <dbReference type="ARBA" id="ARBA00022967"/>
    </source>
</evidence>
<evidence type="ECO:0000256" key="8">
    <source>
        <dbReference type="RuleBase" id="RU365104"/>
    </source>
</evidence>
<keyword evidence="2 8" id="KW-0813">Transport</keyword>
<keyword evidence="7 8" id="KW-0472">Membrane</keyword>
<dbReference type="InterPro" id="IPR030946">
    <property type="entry name" value="EcfA2"/>
</dbReference>
<keyword evidence="6" id="KW-1278">Translocase</keyword>
<dbReference type="GO" id="GO:0043190">
    <property type="term" value="C:ATP-binding cassette (ABC) transporter complex"/>
    <property type="evidence" value="ECO:0007669"/>
    <property type="project" value="TreeGrafter"/>
</dbReference>
<dbReference type="SUPFAM" id="SSF52540">
    <property type="entry name" value="P-loop containing nucleoside triphosphate hydrolases"/>
    <property type="match status" value="1"/>
</dbReference>
<comment type="function">
    <text evidence="8">ATP-binding (A) component of a common energy-coupling factor (ECF) ABC-transporter complex.</text>
</comment>
<evidence type="ECO:0000256" key="2">
    <source>
        <dbReference type="ARBA" id="ARBA00022448"/>
    </source>
</evidence>
<dbReference type="InterPro" id="IPR050095">
    <property type="entry name" value="ECF_ABC_transporter_ATP-bd"/>
</dbReference>
<evidence type="ECO:0000313" key="11">
    <source>
        <dbReference type="Proteomes" id="UP000559117"/>
    </source>
</evidence>
<feature type="domain" description="ABC transporter" evidence="9">
    <location>
        <begin position="3"/>
        <end position="245"/>
    </location>
</feature>
<evidence type="ECO:0000256" key="5">
    <source>
        <dbReference type="ARBA" id="ARBA00022840"/>
    </source>
</evidence>
<dbReference type="PROSITE" id="PS50893">
    <property type="entry name" value="ABC_TRANSPORTER_2"/>
    <property type="match status" value="1"/>
</dbReference>
<dbReference type="InterPro" id="IPR017871">
    <property type="entry name" value="ABC_transporter-like_CS"/>
</dbReference>
<evidence type="ECO:0000256" key="3">
    <source>
        <dbReference type="ARBA" id="ARBA00022475"/>
    </source>
</evidence>
<dbReference type="GO" id="GO:0005524">
    <property type="term" value="F:ATP binding"/>
    <property type="evidence" value="ECO:0007669"/>
    <property type="project" value="UniProtKB-UniRule"/>
</dbReference>
<comment type="caution">
    <text evidence="10">The sequence shown here is derived from an EMBL/GenBank/DDBJ whole genome shotgun (WGS) entry which is preliminary data.</text>
</comment>
<name>A0A840ULM8_9FIRM</name>
<sequence length="288" mass="31677">MAIEIKNVTYTYMKKTPYEKDALKNVSLTIDKGSFVAVAGHTGSGKSTLMQHLNGLLKPSDGQVVVDDIDINGKGSAVITAKRSVGMVFQYPEHQLFEETIFADIAFGPKNFGLDEAEITSRVQAAMEFVKLDYKKYKDMSPFALSGGQMRRVAIAGIIALQPRYLVLDEPTAGLDPQAKRDLLNNIRQLYDKGDTTVIMVSHNMDDIMGLAQRVIVLNNGEIAADGRPAEIFNKNAVLEQAGLRPPRLTQLLQKINDEVVPVKTNYTNVDAAAEAVSQAWHRRGKNA</sequence>
<gene>
    <name evidence="10" type="ORF">HNR32_002247</name>
</gene>
<keyword evidence="4 8" id="KW-0547">Nucleotide-binding</keyword>
<accession>A0A840ULM8</accession>
<dbReference type="EMBL" id="JACHFH010000033">
    <property type="protein sequence ID" value="MBB5337090.1"/>
    <property type="molecule type" value="Genomic_DNA"/>
</dbReference>
<organism evidence="10 11">
    <name type="scientific">Pectinatus brassicae</name>
    <dbReference type="NCBI Taxonomy" id="862415"/>
    <lineage>
        <taxon>Bacteria</taxon>
        <taxon>Bacillati</taxon>
        <taxon>Bacillota</taxon>
        <taxon>Negativicutes</taxon>
        <taxon>Selenomonadales</taxon>
        <taxon>Selenomonadaceae</taxon>
        <taxon>Pectinatus</taxon>
    </lineage>
</organism>
<dbReference type="FunFam" id="3.40.50.300:FF:000224">
    <property type="entry name" value="Energy-coupling factor transporter ATP-binding protein EcfA"/>
    <property type="match status" value="1"/>
</dbReference>
<dbReference type="NCBIfam" id="TIGR04521">
    <property type="entry name" value="ECF_ATPase_2"/>
    <property type="match status" value="1"/>
</dbReference>
<evidence type="ECO:0000256" key="4">
    <source>
        <dbReference type="ARBA" id="ARBA00022741"/>
    </source>
</evidence>
<keyword evidence="11" id="KW-1185">Reference proteome</keyword>
<dbReference type="Pfam" id="PF00005">
    <property type="entry name" value="ABC_tran"/>
    <property type="match status" value="1"/>
</dbReference>
<dbReference type="EC" id="7.-.-.-" evidence="8"/>
<protein>
    <recommendedName>
        <fullName evidence="8">Energy-coupling factor transporter ATP-binding protein EcfA2</fullName>
        <ecNumber evidence="8">7.-.-.-</ecNumber>
    </recommendedName>
</protein>
<dbReference type="Gene3D" id="3.40.50.300">
    <property type="entry name" value="P-loop containing nucleotide triphosphate hydrolases"/>
    <property type="match status" value="1"/>
</dbReference>
<dbReference type="InterPro" id="IPR015856">
    <property type="entry name" value="ABC_transpr_CbiO/EcfA_su"/>
</dbReference>
<dbReference type="PANTHER" id="PTHR43553">
    <property type="entry name" value="HEAVY METAL TRANSPORTER"/>
    <property type="match status" value="1"/>
</dbReference>
<keyword evidence="3 8" id="KW-1003">Cell membrane</keyword>
<comment type="similarity">
    <text evidence="8">Belongs to the ABC transporter superfamily. Energy-coupling factor EcfA family.</text>
</comment>
<comment type="subcellular location">
    <subcellularLocation>
        <location evidence="1 8">Cell membrane</location>
        <topology evidence="1 8">Peripheral membrane protein</topology>
    </subcellularLocation>
</comment>
<dbReference type="PROSITE" id="PS00211">
    <property type="entry name" value="ABC_TRANSPORTER_1"/>
    <property type="match status" value="1"/>
</dbReference>
<proteinExistence type="inferred from homology"/>
<dbReference type="InterPro" id="IPR003439">
    <property type="entry name" value="ABC_transporter-like_ATP-bd"/>
</dbReference>
<dbReference type="AlphaFoldDB" id="A0A840ULM8"/>
<dbReference type="CDD" id="cd03225">
    <property type="entry name" value="ABC_cobalt_CbiO_domain1"/>
    <property type="match status" value="1"/>
</dbReference>
<dbReference type="InterPro" id="IPR027417">
    <property type="entry name" value="P-loop_NTPase"/>
</dbReference>
<dbReference type="RefSeq" id="WP_183862620.1">
    <property type="nucleotide sequence ID" value="NZ_JACHFH010000033.1"/>
</dbReference>
<dbReference type="SMART" id="SM00382">
    <property type="entry name" value="AAA"/>
    <property type="match status" value="1"/>
</dbReference>
<reference evidence="10 11" key="1">
    <citation type="submission" date="2020-08" db="EMBL/GenBank/DDBJ databases">
        <title>Genomic Encyclopedia of Type Strains, Phase IV (KMG-IV): sequencing the most valuable type-strain genomes for metagenomic binning, comparative biology and taxonomic classification.</title>
        <authorList>
            <person name="Goeker M."/>
        </authorList>
    </citation>
    <scope>NUCLEOTIDE SEQUENCE [LARGE SCALE GENOMIC DNA]</scope>
    <source>
        <strain evidence="10 11">DSM 24661</strain>
    </source>
</reference>
<dbReference type="Proteomes" id="UP000559117">
    <property type="component" value="Unassembled WGS sequence"/>
</dbReference>
<evidence type="ECO:0000259" key="9">
    <source>
        <dbReference type="PROSITE" id="PS50893"/>
    </source>
</evidence>
<dbReference type="PANTHER" id="PTHR43553:SF27">
    <property type="entry name" value="ENERGY-COUPLING FACTOR TRANSPORTER ATP-BINDING PROTEIN ECFA2"/>
    <property type="match status" value="1"/>
</dbReference>
<keyword evidence="10" id="KW-0378">Hydrolase</keyword>
<evidence type="ECO:0000256" key="1">
    <source>
        <dbReference type="ARBA" id="ARBA00004202"/>
    </source>
</evidence>
<dbReference type="InterPro" id="IPR003593">
    <property type="entry name" value="AAA+_ATPase"/>
</dbReference>
<evidence type="ECO:0000256" key="7">
    <source>
        <dbReference type="ARBA" id="ARBA00023136"/>
    </source>
</evidence>
<dbReference type="GO" id="GO:0042626">
    <property type="term" value="F:ATPase-coupled transmembrane transporter activity"/>
    <property type="evidence" value="ECO:0007669"/>
    <property type="project" value="TreeGrafter"/>
</dbReference>